<sequence length="259" mass="30561">MYQNIFAVDKVSFKDRKNTDEASSEYALNNYNYYKPSLEKDFYLRVFLKKSLFEIDILELEDFLSFQYENSKDEEKLIKTLKLKILPSTEKIINNANFSLEGGDYFDQTALEDGFVKSDGLVKHREFEFSMFYHWAACKNLIEDLQERKTILLDYIKMTESLKNNNNLNLLNWHGKPSHLAFFISQLIENGYIEAPKKENGEIHYKALAIEVQNSFKIRKEVKRETLSKFMSPDNEKNQSLKISFEKAEYYMPHSKLLG</sequence>
<accession>A0ABU7XT79</accession>
<organism evidence="1 2">
    <name type="scientific">Flavivirga spongiicola</name>
    <dbReference type="NCBI Taxonomy" id="421621"/>
    <lineage>
        <taxon>Bacteria</taxon>
        <taxon>Pseudomonadati</taxon>
        <taxon>Bacteroidota</taxon>
        <taxon>Flavobacteriia</taxon>
        <taxon>Flavobacteriales</taxon>
        <taxon>Flavobacteriaceae</taxon>
        <taxon>Flavivirga</taxon>
    </lineage>
</organism>
<evidence type="ECO:0000313" key="2">
    <source>
        <dbReference type="Proteomes" id="UP001337305"/>
    </source>
</evidence>
<evidence type="ECO:0000313" key="1">
    <source>
        <dbReference type="EMBL" id="MEF3833944.1"/>
    </source>
</evidence>
<reference evidence="1 2" key="1">
    <citation type="submission" date="2022-09" db="EMBL/GenBank/DDBJ databases">
        <title>Genome sequencing of Flavivirga sp. MEBiC05379.</title>
        <authorList>
            <person name="Oh H.-M."/>
            <person name="Kwon K.K."/>
            <person name="Park M.J."/>
            <person name="Yang S.-H."/>
        </authorList>
    </citation>
    <scope>NUCLEOTIDE SEQUENCE [LARGE SCALE GENOMIC DNA]</scope>
    <source>
        <strain evidence="1 2">MEBiC05379</strain>
    </source>
</reference>
<keyword evidence="2" id="KW-1185">Reference proteome</keyword>
<dbReference type="RefSeq" id="WP_303306283.1">
    <property type="nucleotide sequence ID" value="NZ_JAODOP010000004.1"/>
</dbReference>
<name>A0ABU7XT79_9FLAO</name>
<gene>
    <name evidence="1" type="ORF">N1F79_12445</name>
</gene>
<dbReference type="Proteomes" id="UP001337305">
    <property type="component" value="Unassembled WGS sequence"/>
</dbReference>
<dbReference type="EMBL" id="JAODOP010000004">
    <property type="protein sequence ID" value="MEF3833944.1"/>
    <property type="molecule type" value="Genomic_DNA"/>
</dbReference>
<comment type="caution">
    <text evidence="1">The sequence shown here is derived from an EMBL/GenBank/DDBJ whole genome shotgun (WGS) entry which is preliminary data.</text>
</comment>
<proteinExistence type="predicted"/>
<protein>
    <submittedName>
        <fullName evidence="1">Uncharacterized protein</fullName>
    </submittedName>
</protein>